<keyword evidence="2" id="KW-1185">Reference proteome</keyword>
<reference evidence="1" key="1">
    <citation type="journal article" date="2020" name="Stud. Mycol.">
        <title>101 Dothideomycetes genomes: a test case for predicting lifestyles and emergence of pathogens.</title>
        <authorList>
            <person name="Haridas S."/>
            <person name="Albert R."/>
            <person name="Binder M."/>
            <person name="Bloem J."/>
            <person name="Labutti K."/>
            <person name="Salamov A."/>
            <person name="Andreopoulos B."/>
            <person name="Baker S."/>
            <person name="Barry K."/>
            <person name="Bills G."/>
            <person name="Bluhm B."/>
            <person name="Cannon C."/>
            <person name="Castanera R."/>
            <person name="Culley D."/>
            <person name="Daum C."/>
            <person name="Ezra D."/>
            <person name="Gonzalez J."/>
            <person name="Henrissat B."/>
            <person name="Kuo A."/>
            <person name="Liang C."/>
            <person name="Lipzen A."/>
            <person name="Lutzoni F."/>
            <person name="Magnuson J."/>
            <person name="Mondo S."/>
            <person name="Nolan M."/>
            <person name="Ohm R."/>
            <person name="Pangilinan J."/>
            <person name="Park H.-J."/>
            <person name="Ramirez L."/>
            <person name="Alfaro M."/>
            <person name="Sun H."/>
            <person name="Tritt A."/>
            <person name="Yoshinaga Y."/>
            <person name="Zwiers L.-H."/>
            <person name="Turgeon B."/>
            <person name="Goodwin S."/>
            <person name="Spatafora J."/>
            <person name="Crous P."/>
            <person name="Grigoriev I."/>
        </authorList>
    </citation>
    <scope>NUCLEOTIDE SEQUENCE</scope>
    <source>
        <strain evidence="1">CBS 115976</strain>
    </source>
</reference>
<evidence type="ECO:0000313" key="1">
    <source>
        <dbReference type="EMBL" id="KAF2673065.1"/>
    </source>
</evidence>
<sequence length="435" mass="48243">MCWGFKELKLEDPRGIGLPPPVPVPRQVVVHHHGPPVVARPRPRRRTVTARAFGHGFRSCLNYTGSASIQPDSLRQIQPGATSSSPPHHSIADKAIKLAHFPPSIQNLSSYIHLLVTLSSIFHLHTILATRLWLCSPPRISVVFFSTSLIHHCTHSLRLSIFEPSNMSHRYSDLLAQREARQAAAAGQPPASVPVAATAVPLMQAIPQGVPPPAHWPAQLVHMVQPAVQVVAPARPTGDAGPQPFHNPVHTRTYRPRHSLPQVSGTPSPLYSSGYLVDAGGSVYLTPPPTYNPPRFYQAYQPQYQPQPIYTGPAYMYDPRLAYYQQGPPMFAAPPPPQALPAFPSQRPGDFQGRTRDEVIIDSIRQARDTHDARLLASRNMKPDAKAGDMFWVIEPDGQQNMYSFATIDIGFKDKGVWKTNPLDQTLFFQKHRNQ</sequence>
<dbReference type="Proteomes" id="UP000799302">
    <property type="component" value="Unassembled WGS sequence"/>
</dbReference>
<accession>A0A6A6ULA1</accession>
<protein>
    <submittedName>
        <fullName evidence="1">Uncharacterized protein</fullName>
    </submittedName>
</protein>
<proteinExistence type="predicted"/>
<gene>
    <name evidence="1" type="ORF">BT63DRAFT_436858</name>
</gene>
<organism evidence="1 2">
    <name type="scientific">Microthyrium microscopicum</name>
    <dbReference type="NCBI Taxonomy" id="703497"/>
    <lineage>
        <taxon>Eukaryota</taxon>
        <taxon>Fungi</taxon>
        <taxon>Dikarya</taxon>
        <taxon>Ascomycota</taxon>
        <taxon>Pezizomycotina</taxon>
        <taxon>Dothideomycetes</taxon>
        <taxon>Dothideomycetes incertae sedis</taxon>
        <taxon>Microthyriales</taxon>
        <taxon>Microthyriaceae</taxon>
        <taxon>Microthyrium</taxon>
    </lineage>
</organism>
<evidence type="ECO:0000313" key="2">
    <source>
        <dbReference type="Proteomes" id="UP000799302"/>
    </source>
</evidence>
<dbReference type="EMBL" id="MU004231">
    <property type="protein sequence ID" value="KAF2673065.1"/>
    <property type="molecule type" value="Genomic_DNA"/>
</dbReference>
<dbReference type="AlphaFoldDB" id="A0A6A6ULA1"/>
<name>A0A6A6ULA1_9PEZI</name>